<sequence>MSDRIRISGEGGVASVLQWRPGLADLQVIAAALLAGSGWIFSTNALKELPPLFFIGSRFLLAGVLIGAFARMPSGGWKLRELGYLALAAVALALSMTGWIVALAHTAHIGVAAFITATGNLIVPLVGAVMFRWRLPPGFLASAALALVGLSFLFLDRSSAFDASHFIFLGSALLWALNIALVKNTKAQMGIAGLTATQLIISGAIILGASWLVETPPSMPPSLAASGWFLASVVLSTCARFVLQFRGQQSLPPGRAATLMAFEPIWAMTLTVALFGASISVAQAVGCAVIFFAIAREVSRSADVAAATSATSKMHPKHINTKD</sequence>
<dbReference type="SUPFAM" id="SSF103481">
    <property type="entry name" value="Multidrug resistance efflux transporter EmrE"/>
    <property type="match status" value="2"/>
</dbReference>
<evidence type="ECO:0000256" key="2">
    <source>
        <dbReference type="ARBA" id="ARBA00007362"/>
    </source>
</evidence>
<feature type="transmembrane region" description="Helical" evidence="6">
    <location>
        <begin position="161"/>
        <end position="182"/>
    </location>
</feature>
<proteinExistence type="inferred from homology"/>
<dbReference type="InterPro" id="IPR000620">
    <property type="entry name" value="EamA_dom"/>
</dbReference>
<dbReference type="EMBL" id="CP043498">
    <property type="protein sequence ID" value="QFY60468.1"/>
    <property type="molecule type" value="Genomic_DNA"/>
</dbReference>
<evidence type="ECO:0000259" key="7">
    <source>
        <dbReference type="Pfam" id="PF00892"/>
    </source>
</evidence>
<feature type="transmembrane region" description="Helical" evidence="6">
    <location>
        <begin position="264"/>
        <end position="294"/>
    </location>
</feature>
<dbReference type="Pfam" id="PF00892">
    <property type="entry name" value="EamA"/>
    <property type="match status" value="2"/>
</dbReference>
<dbReference type="GO" id="GO:0016020">
    <property type="term" value="C:membrane"/>
    <property type="evidence" value="ECO:0007669"/>
    <property type="project" value="UniProtKB-SubCell"/>
</dbReference>
<feature type="transmembrane region" description="Helical" evidence="6">
    <location>
        <begin position="52"/>
        <end position="70"/>
    </location>
</feature>
<feature type="transmembrane region" description="Helical" evidence="6">
    <location>
        <begin position="82"/>
        <end position="103"/>
    </location>
</feature>
<comment type="subcellular location">
    <subcellularLocation>
        <location evidence="1">Membrane</location>
        <topology evidence="1">Multi-pass membrane protein</topology>
    </subcellularLocation>
</comment>
<gene>
    <name evidence="8" type="ORF">FZ934_08515</name>
</gene>
<keyword evidence="4 6" id="KW-1133">Transmembrane helix</keyword>
<organism evidence="8 9">
    <name type="scientific">Rhizobium grahamii</name>
    <dbReference type="NCBI Taxonomy" id="1120045"/>
    <lineage>
        <taxon>Bacteria</taxon>
        <taxon>Pseudomonadati</taxon>
        <taxon>Pseudomonadota</taxon>
        <taxon>Alphaproteobacteria</taxon>
        <taxon>Hyphomicrobiales</taxon>
        <taxon>Rhizobiaceae</taxon>
        <taxon>Rhizobium/Agrobacterium group</taxon>
        <taxon>Rhizobium</taxon>
    </lineage>
</organism>
<dbReference type="InterPro" id="IPR050638">
    <property type="entry name" value="AA-Vitamin_Transporters"/>
</dbReference>
<dbReference type="Proteomes" id="UP000326881">
    <property type="component" value="Chromosome"/>
</dbReference>
<name>A0A5Q0C3J0_9HYPH</name>
<protein>
    <submittedName>
        <fullName evidence="8">EamA family transporter</fullName>
    </submittedName>
</protein>
<dbReference type="OrthoDB" id="8370318at2"/>
<dbReference type="RefSeq" id="WP_153270710.1">
    <property type="nucleotide sequence ID" value="NZ_CP043498.1"/>
</dbReference>
<keyword evidence="9" id="KW-1185">Reference proteome</keyword>
<dbReference type="PANTHER" id="PTHR32322">
    <property type="entry name" value="INNER MEMBRANE TRANSPORTER"/>
    <property type="match status" value="1"/>
</dbReference>
<dbReference type="AlphaFoldDB" id="A0A5Q0C3J0"/>
<feature type="transmembrane region" description="Helical" evidence="6">
    <location>
        <begin position="109"/>
        <end position="131"/>
    </location>
</feature>
<evidence type="ECO:0000256" key="1">
    <source>
        <dbReference type="ARBA" id="ARBA00004141"/>
    </source>
</evidence>
<evidence type="ECO:0000256" key="4">
    <source>
        <dbReference type="ARBA" id="ARBA00022989"/>
    </source>
</evidence>
<feature type="transmembrane region" description="Helical" evidence="6">
    <location>
        <begin position="189"/>
        <end position="213"/>
    </location>
</feature>
<dbReference type="InterPro" id="IPR037185">
    <property type="entry name" value="EmrE-like"/>
</dbReference>
<evidence type="ECO:0000313" key="9">
    <source>
        <dbReference type="Proteomes" id="UP000326881"/>
    </source>
</evidence>
<evidence type="ECO:0000313" key="8">
    <source>
        <dbReference type="EMBL" id="QFY60468.1"/>
    </source>
</evidence>
<keyword evidence="3 6" id="KW-0812">Transmembrane</keyword>
<dbReference type="PANTHER" id="PTHR32322:SF2">
    <property type="entry name" value="EAMA DOMAIN-CONTAINING PROTEIN"/>
    <property type="match status" value="1"/>
</dbReference>
<evidence type="ECO:0000256" key="3">
    <source>
        <dbReference type="ARBA" id="ARBA00022692"/>
    </source>
</evidence>
<comment type="similarity">
    <text evidence="2">Belongs to the EamA transporter family.</text>
</comment>
<dbReference type="KEGG" id="rgr:FZ934_08515"/>
<reference evidence="8 9" key="1">
    <citation type="submission" date="2019-08" db="EMBL/GenBank/DDBJ databases">
        <title>Prosopis cineraria nodule microbiome.</title>
        <authorList>
            <person name="Ali R."/>
            <person name="Chaluvadi S.R."/>
            <person name="Wang X."/>
        </authorList>
    </citation>
    <scope>NUCLEOTIDE SEQUENCE [LARGE SCALE GENOMIC DNA]</scope>
    <source>
        <strain evidence="8 9">BG7</strain>
    </source>
</reference>
<feature type="domain" description="EamA" evidence="7">
    <location>
        <begin position="24"/>
        <end position="154"/>
    </location>
</feature>
<accession>A0A5Q0C3J0</accession>
<feature type="transmembrane region" description="Helical" evidence="6">
    <location>
        <begin position="225"/>
        <end position="243"/>
    </location>
</feature>
<evidence type="ECO:0000256" key="5">
    <source>
        <dbReference type="ARBA" id="ARBA00023136"/>
    </source>
</evidence>
<feature type="domain" description="EamA" evidence="7">
    <location>
        <begin position="166"/>
        <end position="295"/>
    </location>
</feature>
<keyword evidence="5 6" id="KW-0472">Membrane</keyword>
<feature type="transmembrane region" description="Helical" evidence="6">
    <location>
        <begin position="138"/>
        <end position="155"/>
    </location>
</feature>
<evidence type="ECO:0000256" key="6">
    <source>
        <dbReference type="SAM" id="Phobius"/>
    </source>
</evidence>
<feature type="transmembrane region" description="Helical" evidence="6">
    <location>
        <begin position="21"/>
        <end position="40"/>
    </location>
</feature>